<organism evidence="1 2">
    <name type="scientific">Rhizobium anhuiense</name>
    <dbReference type="NCBI Taxonomy" id="1184720"/>
    <lineage>
        <taxon>Bacteria</taxon>
        <taxon>Pseudomonadati</taxon>
        <taxon>Pseudomonadota</taxon>
        <taxon>Alphaproteobacteria</taxon>
        <taxon>Hyphomicrobiales</taxon>
        <taxon>Rhizobiaceae</taxon>
        <taxon>Rhizobium/Agrobacterium group</taxon>
        <taxon>Rhizobium</taxon>
    </lineage>
</organism>
<accession>A0ABX4IZ10</accession>
<comment type="caution">
    <text evidence="1">The sequence shown here is derived from an EMBL/GenBank/DDBJ whole genome shotgun (WGS) entry which is preliminary data.</text>
</comment>
<dbReference type="Pfam" id="PF09926">
    <property type="entry name" value="DUF2158"/>
    <property type="match status" value="1"/>
</dbReference>
<sequence>MSGNVGEFQTGDRVILKSGGPDMTVNTIKDNGAVLCVWFNGSGNNWEAKFETFLARTLRKLP</sequence>
<gene>
    <name evidence="1" type="ORF">CO662_36790</name>
</gene>
<name>A0ABX4IZ10_9HYPH</name>
<dbReference type="Proteomes" id="UP000219972">
    <property type="component" value="Unassembled WGS sequence"/>
</dbReference>
<dbReference type="RefSeq" id="WP_097545505.1">
    <property type="nucleotide sequence ID" value="NZ_NWSK01000005.1"/>
</dbReference>
<dbReference type="InterPro" id="IPR019226">
    <property type="entry name" value="DUF2158"/>
</dbReference>
<reference evidence="1 2" key="1">
    <citation type="submission" date="2017-09" db="EMBL/GenBank/DDBJ databases">
        <title>Comparative genomics of rhizobia isolated from Phaseolus vulgaris in China.</title>
        <authorList>
            <person name="Tong W."/>
        </authorList>
    </citation>
    <scope>NUCLEOTIDE SEQUENCE [LARGE SCALE GENOMIC DNA]</scope>
    <source>
        <strain evidence="1 2">Y27</strain>
    </source>
</reference>
<keyword evidence="2" id="KW-1185">Reference proteome</keyword>
<proteinExistence type="predicted"/>
<evidence type="ECO:0000313" key="1">
    <source>
        <dbReference type="EMBL" id="PDS45762.1"/>
    </source>
</evidence>
<dbReference type="EMBL" id="NWSL01000068">
    <property type="protein sequence ID" value="PDS45762.1"/>
    <property type="molecule type" value="Genomic_DNA"/>
</dbReference>
<protein>
    <submittedName>
        <fullName evidence="1">DUF2158 domain-containing protein</fullName>
    </submittedName>
</protein>
<evidence type="ECO:0000313" key="2">
    <source>
        <dbReference type="Proteomes" id="UP000219972"/>
    </source>
</evidence>